<evidence type="ECO:0000256" key="2">
    <source>
        <dbReference type="SAM" id="MobiDB-lite"/>
    </source>
</evidence>
<dbReference type="AlphaFoldDB" id="A0A4Q7N7H8"/>
<dbReference type="PANTHER" id="PTHR48207:SF3">
    <property type="entry name" value="SUCCINATE--HYDROXYMETHYLGLUTARATE COA-TRANSFERASE"/>
    <property type="match status" value="1"/>
</dbReference>
<dbReference type="EMBL" id="SGXC01000003">
    <property type="protein sequence ID" value="RZS77973.1"/>
    <property type="molecule type" value="Genomic_DNA"/>
</dbReference>
<dbReference type="InterPro" id="IPR003673">
    <property type="entry name" value="CoA-Trfase_fam_III"/>
</dbReference>
<keyword evidence="1 3" id="KW-0808">Transferase</keyword>
<protein>
    <submittedName>
        <fullName evidence="3">Formyl-CoA transferase</fullName>
    </submittedName>
</protein>
<organism evidence="3 4">
    <name type="scientific">Pigmentiphaga kullae</name>
    <dbReference type="NCBI Taxonomy" id="151784"/>
    <lineage>
        <taxon>Bacteria</taxon>
        <taxon>Pseudomonadati</taxon>
        <taxon>Pseudomonadota</taxon>
        <taxon>Betaproteobacteria</taxon>
        <taxon>Burkholderiales</taxon>
        <taxon>Alcaligenaceae</taxon>
        <taxon>Pigmentiphaga</taxon>
    </lineage>
</organism>
<dbReference type="Gene3D" id="3.30.1540.10">
    <property type="entry name" value="formyl-coa transferase, domain 3"/>
    <property type="match status" value="1"/>
</dbReference>
<accession>A0A4Q7N7H8</accession>
<feature type="region of interest" description="Disordered" evidence="2">
    <location>
        <begin position="354"/>
        <end position="377"/>
    </location>
</feature>
<evidence type="ECO:0000256" key="1">
    <source>
        <dbReference type="ARBA" id="ARBA00022679"/>
    </source>
</evidence>
<dbReference type="PANTHER" id="PTHR48207">
    <property type="entry name" value="SUCCINATE--HYDROXYMETHYLGLUTARATE COA-TRANSFERASE"/>
    <property type="match status" value="1"/>
</dbReference>
<name>A0A4Q7N7H8_9BURK</name>
<dbReference type="GO" id="GO:0008410">
    <property type="term" value="F:CoA-transferase activity"/>
    <property type="evidence" value="ECO:0007669"/>
    <property type="project" value="TreeGrafter"/>
</dbReference>
<dbReference type="OrthoDB" id="5294844at2"/>
<dbReference type="Pfam" id="PF02515">
    <property type="entry name" value="CoA_transf_3"/>
    <property type="match status" value="1"/>
</dbReference>
<keyword evidence="4" id="KW-1185">Reference proteome</keyword>
<dbReference type="Gene3D" id="3.40.50.10540">
    <property type="entry name" value="Crotonobetainyl-coa:carnitine coa-transferase, domain 1"/>
    <property type="match status" value="1"/>
</dbReference>
<dbReference type="Proteomes" id="UP000292445">
    <property type="component" value="Unassembled WGS sequence"/>
</dbReference>
<dbReference type="RefSeq" id="WP_130360390.1">
    <property type="nucleotide sequence ID" value="NZ_SGXC01000003.1"/>
</dbReference>
<sequence length="402" mass="43658">MNAASAPVSGDVLQGIRVLELGNFITGPYAGLMLADLGADVIKVERPEGDPFRAFRDGQYSPNFVAFNRNKRSVKLDLGTGAGRDALLRLVDTADVLIENFRPGVMDRMGLGWETLRTRRPQLIYCAIGGFLPGSRHEGQPAFDTIGQALSGMLDTFLDPSDPQVRGPTISDQLAGMYACQGILGALFARQAGGQGRLVEVNMIESSMSFMPDFFASYTRDGTRMRSTTRASYSHSLAFECADGARIGLQLSSPSKFWEGLLRAVEMPELRDDARFATRGARIANFDALSGLLRERFRMRPREHWLAALRAADVPHAPVLTVPDILDDPEFAAAGSFHELHHPEMGPVRALSRPIRYDGQRPPSRYPPPTLGEQTASILAEAGLSDQEIAAARGGDGLGPST</sequence>
<dbReference type="InterPro" id="IPR023606">
    <property type="entry name" value="CoA-Trfase_III_dom_1_sf"/>
</dbReference>
<comment type="caution">
    <text evidence="3">The sequence shown here is derived from an EMBL/GenBank/DDBJ whole genome shotgun (WGS) entry which is preliminary data.</text>
</comment>
<dbReference type="InterPro" id="IPR044855">
    <property type="entry name" value="CoA-Trfase_III_dom3_sf"/>
</dbReference>
<evidence type="ECO:0000313" key="4">
    <source>
        <dbReference type="Proteomes" id="UP000292445"/>
    </source>
</evidence>
<proteinExistence type="predicted"/>
<gene>
    <name evidence="3" type="ORF">EV675_4612</name>
</gene>
<evidence type="ECO:0000313" key="3">
    <source>
        <dbReference type="EMBL" id="RZS77973.1"/>
    </source>
</evidence>
<dbReference type="SUPFAM" id="SSF89796">
    <property type="entry name" value="CoA-transferase family III (CaiB/BaiF)"/>
    <property type="match status" value="1"/>
</dbReference>
<reference evidence="3 4" key="1">
    <citation type="submission" date="2019-02" db="EMBL/GenBank/DDBJ databases">
        <title>Genomic Encyclopedia of Type Strains, Phase IV (KMG-IV): sequencing the most valuable type-strain genomes for metagenomic binning, comparative biology and taxonomic classification.</title>
        <authorList>
            <person name="Goeker M."/>
        </authorList>
    </citation>
    <scope>NUCLEOTIDE SEQUENCE [LARGE SCALE GENOMIC DNA]</scope>
    <source>
        <strain evidence="3 4">K24</strain>
    </source>
</reference>
<dbReference type="InterPro" id="IPR050483">
    <property type="entry name" value="CoA-transferase_III_domain"/>
</dbReference>